<protein>
    <submittedName>
        <fullName evidence="2">Uncharacterized protein</fullName>
    </submittedName>
</protein>
<dbReference type="STRING" id="398512.Bccel_0906"/>
<dbReference type="EMBL" id="LGTC01000001">
    <property type="protein sequence ID" value="KNY25646.1"/>
    <property type="molecule type" value="Genomic_DNA"/>
</dbReference>
<dbReference type="GO" id="GO:0005975">
    <property type="term" value="P:carbohydrate metabolic process"/>
    <property type="evidence" value="ECO:0007669"/>
    <property type="project" value="InterPro"/>
</dbReference>
<evidence type="ECO:0000313" key="2">
    <source>
        <dbReference type="EMBL" id="KNY25646.1"/>
    </source>
</evidence>
<organism evidence="2 3">
    <name type="scientific">Pseudobacteroides cellulosolvens ATCC 35603 = DSM 2933</name>
    <dbReference type="NCBI Taxonomy" id="398512"/>
    <lineage>
        <taxon>Bacteria</taxon>
        <taxon>Bacillati</taxon>
        <taxon>Bacillota</taxon>
        <taxon>Clostridia</taxon>
        <taxon>Eubacteriales</taxon>
        <taxon>Oscillospiraceae</taxon>
        <taxon>Pseudobacteroides</taxon>
    </lineage>
</organism>
<proteinExistence type="predicted"/>
<dbReference type="InterPro" id="IPR036881">
    <property type="entry name" value="Glyco_hydro_3_C_sf"/>
</dbReference>
<dbReference type="RefSeq" id="WP_050753104.1">
    <property type="nucleotide sequence ID" value="NZ_LGTC01000001.1"/>
</dbReference>
<dbReference type="Gene3D" id="3.40.50.1700">
    <property type="entry name" value="Glycoside hydrolase family 3 C-terminal domain"/>
    <property type="match status" value="1"/>
</dbReference>
<gene>
    <name evidence="2" type="ORF">Bccel_0906</name>
</gene>
<evidence type="ECO:0000313" key="3">
    <source>
        <dbReference type="Proteomes" id="UP000036923"/>
    </source>
</evidence>
<dbReference type="AlphaFoldDB" id="A0A0L6JIG2"/>
<keyword evidence="3" id="KW-1185">Reference proteome</keyword>
<reference evidence="3" key="1">
    <citation type="submission" date="2015-07" db="EMBL/GenBank/DDBJ databases">
        <title>Near-Complete Genome Sequence of the Cellulolytic Bacterium Bacteroides (Pseudobacteroides) cellulosolvens ATCC 35603.</title>
        <authorList>
            <person name="Dassa B."/>
            <person name="Utturkar S.M."/>
            <person name="Klingeman D.M."/>
            <person name="Hurt R.A."/>
            <person name="Keller M."/>
            <person name="Xu J."/>
            <person name="Reddy Y.H.K."/>
            <person name="Borovok I."/>
            <person name="Grinberg I.R."/>
            <person name="Lamed R."/>
            <person name="Zhivin O."/>
            <person name="Bayer E.A."/>
            <person name="Brown S.D."/>
        </authorList>
    </citation>
    <scope>NUCLEOTIDE SEQUENCE [LARGE SCALE GENOMIC DNA]</scope>
    <source>
        <strain evidence="3">DSM 2933</strain>
    </source>
</reference>
<sequence>MFGLLNIDTPVIITAFGDPYVMYHCPNAGVYMCTYDETPPAQQAAVKAWLGEEKVAGKSPVALKGIFDRGDGITL</sequence>
<name>A0A0L6JIG2_9FIRM</name>
<keyword evidence="1" id="KW-0378">Hydrolase</keyword>
<dbReference type="Proteomes" id="UP000036923">
    <property type="component" value="Unassembled WGS sequence"/>
</dbReference>
<comment type="caution">
    <text evidence="2">The sequence shown here is derived from an EMBL/GenBank/DDBJ whole genome shotgun (WGS) entry which is preliminary data.</text>
</comment>
<dbReference type="GO" id="GO:0004553">
    <property type="term" value="F:hydrolase activity, hydrolyzing O-glycosyl compounds"/>
    <property type="evidence" value="ECO:0007669"/>
    <property type="project" value="InterPro"/>
</dbReference>
<evidence type="ECO:0000256" key="1">
    <source>
        <dbReference type="ARBA" id="ARBA00022801"/>
    </source>
</evidence>
<accession>A0A0L6JIG2</accession>